<dbReference type="RefSeq" id="WP_133315396.1">
    <property type="nucleotide sequence ID" value="NZ_SMTL01000002.1"/>
</dbReference>
<comment type="caution">
    <text evidence="2">The sequence shown here is derived from an EMBL/GenBank/DDBJ whole genome shotgun (WGS) entry which is preliminary data.</text>
</comment>
<dbReference type="InterPro" id="IPR036465">
    <property type="entry name" value="vWFA_dom_sf"/>
</dbReference>
<gene>
    <name evidence="2" type="ORF">E2F50_07105</name>
</gene>
<evidence type="ECO:0000313" key="2">
    <source>
        <dbReference type="EMBL" id="TDK36686.1"/>
    </source>
</evidence>
<dbReference type="AlphaFoldDB" id="A0A4R5UIQ3"/>
<proteinExistence type="predicted"/>
<dbReference type="Proteomes" id="UP000295238">
    <property type="component" value="Unassembled WGS sequence"/>
</dbReference>
<dbReference type="SUPFAM" id="SSF53300">
    <property type="entry name" value="vWA-like"/>
    <property type="match status" value="1"/>
</dbReference>
<dbReference type="Pfam" id="PF13400">
    <property type="entry name" value="Tad"/>
    <property type="match status" value="1"/>
</dbReference>
<reference evidence="2 3" key="1">
    <citation type="submission" date="2019-03" db="EMBL/GenBank/DDBJ databases">
        <title>Rhizobium sp. nov., an bacterium isolated from biocrust in Mu Us Desert.</title>
        <authorList>
            <person name="Lixiong L."/>
        </authorList>
    </citation>
    <scope>NUCLEOTIDE SEQUENCE [LARGE SCALE GENOMIC DNA]</scope>
    <source>
        <strain evidence="2 3">SPY-1</strain>
    </source>
</reference>
<dbReference type="InterPro" id="IPR028087">
    <property type="entry name" value="Tad_N"/>
</dbReference>
<feature type="domain" description="Putative Flp pilus-assembly TadG-like N-terminal" evidence="1">
    <location>
        <begin position="13"/>
        <end position="57"/>
    </location>
</feature>
<sequence length="437" mass="46257">MHRGKAFWTDRRGNFGMMTALLLVPLVGAAGLAMDFGRALSIKSQLIGAADAAAVGAISEKSKAVAQAMALAGDGSVPLDDREARGLFFGQMSGELVDLPVDVDIQVAKTNGVISSKVTFSATLPTTFMQILGQNSVTVSDTATAEYQTPSFLDFYMLLDNTPSMGVGATPADVAKLVDATANKSSDANCAFACHVVSTAGVVDYNSYYYLAKSIGATIRIDVVAEAVAALMNTATATQIVSGQFRMSAYTFGKTAVDAQLYTVAAPTTDFASVSKATSGIELMSIPSHSYPNMQTNYDDALQKINAKIASTGAGTSSADRQAIVFLVADGVGDAGKSNCQKKLADGPRCMEPINTHFCDVLKTRGVKIAVLYTTYLPLESNSFYKSWIKPFQAEIPTKMKACATEGYYFEVTPSDGITEAMDTLFRKIVSTPRLTG</sequence>
<evidence type="ECO:0000259" key="1">
    <source>
        <dbReference type="Pfam" id="PF13400"/>
    </source>
</evidence>
<protein>
    <recommendedName>
        <fullName evidence="1">Putative Flp pilus-assembly TadG-like N-terminal domain-containing protein</fullName>
    </recommendedName>
</protein>
<name>A0A4R5UIQ3_9HYPH</name>
<organism evidence="2 3">
    <name type="scientific">Rhizobium deserti</name>
    <dbReference type="NCBI Taxonomy" id="2547961"/>
    <lineage>
        <taxon>Bacteria</taxon>
        <taxon>Pseudomonadati</taxon>
        <taxon>Pseudomonadota</taxon>
        <taxon>Alphaproteobacteria</taxon>
        <taxon>Hyphomicrobiales</taxon>
        <taxon>Rhizobiaceae</taxon>
        <taxon>Rhizobium/Agrobacterium group</taxon>
        <taxon>Rhizobium</taxon>
    </lineage>
</organism>
<dbReference type="OrthoDB" id="7624353at2"/>
<dbReference type="EMBL" id="SMTL01000002">
    <property type="protein sequence ID" value="TDK36686.1"/>
    <property type="molecule type" value="Genomic_DNA"/>
</dbReference>
<evidence type="ECO:0000313" key="3">
    <source>
        <dbReference type="Proteomes" id="UP000295238"/>
    </source>
</evidence>
<keyword evidence="3" id="KW-1185">Reference proteome</keyword>
<accession>A0A4R5UIQ3</accession>
<dbReference type="Gene3D" id="3.40.50.410">
    <property type="entry name" value="von Willebrand factor, type A domain"/>
    <property type="match status" value="1"/>
</dbReference>